<name>A0A2H0UGT6_9BACT</name>
<sequence>MNSKIIIDKRDANKEPSNGVKLNDFTKVHFIGVGGIGMSALARLALHEGKSVSGSDRAISDITKALEAEGAVVIGEQEAKNISDDIDLVVYTEAMSKDHPEMVAAREKEIPMMNYFSALAMVVNEYHLIAVAGSHGKTTTTAMLTDIFEEAEKDPTAIIGSLRSKTKSNFRAGKSQYAIVEACEYKRDFLHLAPTVLVITNIEAEHLDYYKDLADVQSAFREFAEKVPENGAVIANILDPNVAPIVEGLSCTVIDYTKFMDPLLDLKQPGLHSHMNAAAAIAVAVNEGIDPLEAKAALEEFAGTWRRFEYKGEVNGAKVYDDYGHHPSEIRATLQGTRELYPERKITLVYQPHLDSRTEKLFDDFVHELAKADTLILTPAYVARDVGGSHDSTKKLYEEIAKTHAHAEYIEDLSAIAARVKELVTADDVVLVMGAGDVTKVTELLTPSI</sequence>
<dbReference type="Gene3D" id="3.40.1190.10">
    <property type="entry name" value="Mur-like, catalytic domain"/>
    <property type="match status" value="1"/>
</dbReference>
<dbReference type="Gene3D" id="3.40.50.720">
    <property type="entry name" value="NAD(P)-binding Rossmann-like Domain"/>
    <property type="match status" value="1"/>
</dbReference>
<comment type="subcellular location">
    <subcellularLocation>
        <location evidence="1 14">Cytoplasm</location>
    </subcellularLocation>
</comment>
<keyword evidence="6 14" id="KW-0132">Cell division</keyword>
<dbReference type="InterPro" id="IPR013221">
    <property type="entry name" value="Mur_ligase_cen"/>
</dbReference>
<dbReference type="InterPro" id="IPR050061">
    <property type="entry name" value="MurCDEF_pg_biosynth"/>
</dbReference>
<accession>A0A2H0UGT6</accession>
<dbReference type="InterPro" id="IPR036565">
    <property type="entry name" value="Mur-like_cat_sf"/>
</dbReference>
<protein>
    <recommendedName>
        <fullName evidence="3 14">UDP-N-acetylmuramate--L-alanine ligase</fullName>
        <ecNumber evidence="3 14">6.3.2.8</ecNumber>
    </recommendedName>
    <alternativeName>
        <fullName evidence="14">UDP-N-acetylmuramoyl-L-alanine synthetase</fullName>
    </alternativeName>
</protein>
<keyword evidence="9 14" id="KW-0133">Cell shape</keyword>
<evidence type="ECO:0000256" key="6">
    <source>
        <dbReference type="ARBA" id="ARBA00022618"/>
    </source>
</evidence>
<evidence type="ECO:0000256" key="4">
    <source>
        <dbReference type="ARBA" id="ARBA00022490"/>
    </source>
</evidence>
<evidence type="ECO:0000256" key="11">
    <source>
        <dbReference type="ARBA" id="ARBA00023306"/>
    </source>
</evidence>
<dbReference type="Pfam" id="PF01225">
    <property type="entry name" value="Mur_ligase"/>
    <property type="match status" value="1"/>
</dbReference>
<feature type="binding site" evidence="14">
    <location>
        <begin position="133"/>
        <end position="139"/>
    </location>
    <ligand>
        <name>ATP</name>
        <dbReference type="ChEBI" id="CHEBI:30616"/>
    </ligand>
</feature>
<dbReference type="Gene3D" id="3.90.190.20">
    <property type="entry name" value="Mur ligase, C-terminal domain"/>
    <property type="match status" value="1"/>
</dbReference>
<dbReference type="GO" id="GO:0051301">
    <property type="term" value="P:cell division"/>
    <property type="evidence" value="ECO:0007669"/>
    <property type="project" value="UniProtKB-KW"/>
</dbReference>
<comment type="catalytic activity">
    <reaction evidence="13 14">
        <text>UDP-N-acetyl-alpha-D-muramate + L-alanine + ATP = UDP-N-acetyl-alpha-D-muramoyl-L-alanine + ADP + phosphate + H(+)</text>
        <dbReference type="Rhea" id="RHEA:23372"/>
        <dbReference type="ChEBI" id="CHEBI:15378"/>
        <dbReference type="ChEBI" id="CHEBI:30616"/>
        <dbReference type="ChEBI" id="CHEBI:43474"/>
        <dbReference type="ChEBI" id="CHEBI:57972"/>
        <dbReference type="ChEBI" id="CHEBI:70757"/>
        <dbReference type="ChEBI" id="CHEBI:83898"/>
        <dbReference type="ChEBI" id="CHEBI:456216"/>
        <dbReference type="EC" id="6.3.2.8"/>
    </reaction>
</comment>
<evidence type="ECO:0000259" key="15">
    <source>
        <dbReference type="Pfam" id="PF01225"/>
    </source>
</evidence>
<evidence type="ECO:0000256" key="12">
    <source>
        <dbReference type="ARBA" id="ARBA00023316"/>
    </source>
</evidence>
<dbReference type="SUPFAM" id="SSF53623">
    <property type="entry name" value="MurD-like peptide ligases, catalytic domain"/>
    <property type="match status" value="1"/>
</dbReference>
<evidence type="ECO:0000256" key="10">
    <source>
        <dbReference type="ARBA" id="ARBA00022984"/>
    </source>
</evidence>
<dbReference type="InterPro" id="IPR036615">
    <property type="entry name" value="Mur_ligase_C_dom_sf"/>
</dbReference>
<organism evidence="18 19">
    <name type="scientific">Candidatus Kaiserbacteria bacterium CG10_big_fil_rev_8_21_14_0_10_47_16</name>
    <dbReference type="NCBI Taxonomy" id="1974608"/>
    <lineage>
        <taxon>Bacteria</taxon>
        <taxon>Candidatus Kaiseribacteriota</taxon>
    </lineage>
</organism>
<proteinExistence type="inferred from homology"/>
<dbReference type="GO" id="GO:0071555">
    <property type="term" value="P:cell wall organization"/>
    <property type="evidence" value="ECO:0007669"/>
    <property type="project" value="UniProtKB-KW"/>
</dbReference>
<dbReference type="SUPFAM" id="SSF51984">
    <property type="entry name" value="MurCD N-terminal domain"/>
    <property type="match status" value="1"/>
</dbReference>
<dbReference type="EC" id="6.3.2.8" evidence="3 14"/>
<comment type="caution">
    <text evidence="18">The sequence shown here is derived from an EMBL/GenBank/DDBJ whole genome shotgun (WGS) entry which is preliminary data.</text>
</comment>
<evidence type="ECO:0000256" key="8">
    <source>
        <dbReference type="ARBA" id="ARBA00022840"/>
    </source>
</evidence>
<dbReference type="InterPro" id="IPR004101">
    <property type="entry name" value="Mur_ligase_C"/>
</dbReference>
<dbReference type="PANTHER" id="PTHR43445">
    <property type="entry name" value="UDP-N-ACETYLMURAMATE--L-ALANINE LIGASE-RELATED"/>
    <property type="match status" value="1"/>
</dbReference>
<dbReference type="SUPFAM" id="SSF53244">
    <property type="entry name" value="MurD-like peptide ligases, peptide-binding domain"/>
    <property type="match status" value="1"/>
</dbReference>
<dbReference type="GO" id="GO:0008763">
    <property type="term" value="F:UDP-N-acetylmuramate-L-alanine ligase activity"/>
    <property type="evidence" value="ECO:0007669"/>
    <property type="project" value="UniProtKB-UniRule"/>
</dbReference>
<evidence type="ECO:0000256" key="7">
    <source>
        <dbReference type="ARBA" id="ARBA00022741"/>
    </source>
</evidence>
<comment type="function">
    <text evidence="14">Cell wall formation.</text>
</comment>
<evidence type="ECO:0000313" key="18">
    <source>
        <dbReference type="EMBL" id="PIR84896.1"/>
    </source>
</evidence>
<reference evidence="19" key="1">
    <citation type="submission" date="2017-09" db="EMBL/GenBank/DDBJ databases">
        <title>Depth-based differentiation of microbial function through sediment-hosted aquifers and enrichment of novel symbionts in the deep terrestrial subsurface.</title>
        <authorList>
            <person name="Probst A.J."/>
            <person name="Ladd B."/>
            <person name="Jarett J.K."/>
            <person name="Geller-Mcgrath D.E."/>
            <person name="Sieber C.M.K."/>
            <person name="Emerson J.B."/>
            <person name="Anantharaman K."/>
            <person name="Thomas B.C."/>
            <person name="Malmstrom R."/>
            <person name="Stieglmeier M."/>
            <person name="Klingl A."/>
            <person name="Woyke T."/>
            <person name="Ryan C.M."/>
            <person name="Banfield J.F."/>
        </authorList>
    </citation>
    <scope>NUCLEOTIDE SEQUENCE [LARGE SCALE GENOMIC DNA]</scope>
</reference>
<evidence type="ECO:0000259" key="16">
    <source>
        <dbReference type="Pfam" id="PF02875"/>
    </source>
</evidence>
<keyword evidence="12 14" id="KW-0961">Cell wall biogenesis/degradation</keyword>
<evidence type="ECO:0000256" key="14">
    <source>
        <dbReference type="HAMAP-Rule" id="MF_00046"/>
    </source>
</evidence>
<dbReference type="AlphaFoldDB" id="A0A2H0UGT6"/>
<keyword evidence="4 14" id="KW-0963">Cytoplasm</keyword>
<comment type="similarity">
    <text evidence="14">Belongs to the MurCDEF family.</text>
</comment>
<feature type="domain" description="Mur ligase N-terminal catalytic" evidence="15">
    <location>
        <begin position="27"/>
        <end position="126"/>
    </location>
</feature>
<keyword evidence="11 14" id="KW-0131">Cell cycle</keyword>
<gene>
    <name evidence="14" type="primary">murC</name>
    <name evidence="18" type="ORF">COU16_00035</name>
</gene>
<dbReference type="GO" id="GO:0005524">
    <property type="term" value="F:ATP binding"/>
    <property type="evidence" value="ECO:0007669"/>
    <property type="project" value="UniProtKB-UniRule"/>
</dbReference>
<keyword evidence="10 14" id="KW-0573">Peptidoglycan synthesis</keyword>
<keyword evidence="7 14" id="KW-0547">Nucleotide-binding</keyword>
<dbReference type="Pfam" id="PF02875">
    <property type="entry name" value="Mur_ligase_C"/>
    <property type="match status" value="1"/>
</dbReference>
<dbReference type="HAMAP" id="MF_00046">
    <property type="entry name" value="MurC"/>
    <property type="match status" value="1"/>
</dbReference>
<evidence type="ECO:0000256" key="3">
    <source>
        <dbReference type="ARBA" id="ARBA00012211"/>
    </source>
</evidence>
<dbReference type="GO" id="GO:0009252">
    <property type="term" value="P:peptidoglycan biosynthetic process"/>
    <property type="evidence" value="ECO:0007669"/>
    <property type="project" value="UniProtKB-UniRule"/>
</dbReference>
<dbReference type="PANTHER" id="PTHR43445:SF3">
    <property type="entry name" value="UDP-N-ACETYLMURAMATE--L-ALANINE LIGASE"/>
    <property type="match status" value="1"/>
</dbReference>
<keyword evidence="5 14" id="KW-0436">Ligase</keyword>
<feature type="domain" description="Mur ligase central" evidence="17">
    <location>
        <begin position="131"/>
        <end position="256"/>
    </location>
</feature>
<comment type="pathway">
    <text evidence="2 14">Cell wall biogenesis; peptidoglycan biosynthesis.</text>
</comment>
<dbReference type="GO" id="GO:0005737">
    <property type="term" value="C:cytoplasm"/>
    <property type="evidence" value="ECO:0007669"/>
    <property type="project" value="UniProtKB-SubCell"/>
</dbReference>
<keyword evidence="8 14" id="KW-0067">ATP-binding</keyword>
<dbReference type="EMBL" id="PFBI01000001">
    <property type="protein sequence ID" value="PIR84896.1"/>
    <property type="molecule type" value="Genomic_DNA"/>
</dbReference>
<evidence type="ECO:0000256" key="1">
    <source>
        <dbReference type="ARBA" id="ARBA00004496"/>
    </source>
</evidence>
<evidence type="ECO:0000259" key="17">
    <source>
        <dbReference type="Pfam" id="PF08245"/>
    </source>
</evidence>
<evidence type="ECO:0000256" key="5">
    <source>
        <dbReference type="ARBA" id="ARBA00022598"/>
    </source>
</evidence>
<evidence type="ECO:0000256" key="9">
    <source>
        <dbReference type="ARBA" id="ARBA00022960"/>
    </source>
</evidence>
<dbReference type="GO" id="GO:0008360">
    <property type="term" value="P:regulation of cell shape"/>
    <property type="evidence" value="ECO:0007669"/>
    <property type="project" value="UniProtKB-KW"/>
</dbReference>
<dbReference type="Pfam" id="PF08245">
    <property type="entry name" value="Mur_ligase_M"/>
    <property type="match status" value="1"/>
</dbReference>
<evidence type="ECO:0000256" key="2">
    <source>
        <dbReference type="ARBA" id="ARBA00004752"/>
    </source>
</evidence>
<feature type="domain" description="Mur ligase C-terminal" evidence="16">
    <location>
        <begin position="306"/>
        <end position="436"/>
    </location>
</feature>
<dbReference type="InterPro" id="IPR005758">
    <property type="entry name" value="UDP-N-AcMur_Ala_ligase_MurC"/>
</dbReference>
<evidence type="ECO:0000256" key="13">
    <source>
        <dbReference type="ARBA" id="ARBA00047833"/>
    </source>
</evidence>
<dbReference type="Proteomes" id="UP000229344">
    <property type="component" value="Unassembled WGS sequence"/>
</dbReference>
<evidence type="ECO:0000313" key="19">
    <source>
        <dbReference type="Proteomes" id="UP000229344"/>
    </source>
</evidence>
<dbReference type="UniPathway" id="UPA00219"/>
<dbReference type="InterPro" id="IPR000713">
    <property type="entry name" value="Mur_ligase_N"/>
</dbReference>